<feature type="compositionally biased region" description="Basic and acidic residues" evidence="1">
    <location>
        <begin position="75"/>
        <end position="89"/>
    </location>
</feature>
<organism evidence="2 3">
    <name type="scientific">Rhipicephalus microplus</name>
    <name type="common">Cattle tick</name>
    <name type="synonym">Boophilus microplus</name>
    <dbReference type="NCBI Taxonomy" id="6941"/>
    <lineage>
        <taxon>Eukaryota</taxon>
        <taxon>Metazoa</taxon>
        <taxon>Ecdysozoa</taxon>
        <taxon>Arthropoda</taxon>
        <taxon>Chelicerata</taxon>
        <taxon>Arachnida</taxon>
        <taxon>Acari</taxon>
        <taxon>Parasitiformes</taxon>
        <taxon>Ixodida</taxon>
        <taxon>Ixodoidea</taxon>
        <taxon>Ixodidae</taxon>
        <taxon>Rhipicephalinae</taxon>
        <taxon>Rhipicephalus</taxon>
        <taxon>Boophilus</taxon>
    </lineage>
</organism>
<protein>
    <submittedName>
        <fullName evidence="2">Uncharacterized protein</fullName>
    </submittedName>
</protein>
<name>A0A9J6DI57_RHIMP</name>
<proteinExistence type="predicted"/>
<feature type="compositionally biased region" description="Basic and acidic residues" evidence="1">
    <location>
        <begin position="192"/>
        <end position="211"/>
    </location>
</feature>
<comment type="caution">
    <text evidence="2">The sequence shown here is derived from an EMBL/GenBank/DDBJ whole genome shotgun (WGS) entry which is preliminary data.</text>
</comment>
<reference evidence="2" key="1">
    <citation type="journal article" date="2020" name="Cell">
        <title>Large-Scale Comparative Analyses of Tick Genomes Elucidate Their Genetic Diversity and Vector Capacities.</title>
        <authorList>
            <consortium name="Tick Genome and Microbiome Consortium (TIGMIC)"/>
            <person name="Jia N."/>
            <person name="Wang J."/>
            <person name="Shi W."/>
            <person name="Du L."/>
            <person name="Sun Y."/>
            <person name="Zhan W."/>
            <person name="Jiang J.F."/>
            <person name="Wang Q."/>
            <person name="Zhang B."/>
            <person name="Ji P."/>
            <person name="Bell-Sakyi L."/>
            <person name="Cui X.M."/>
            <person name="Yuan T.T."/>
            <person name="Jiang B.G."/>
            <person name="Yang W.F."/>
            <person name="Lam T.T."/>
            <person name="Chang Q.C."/>
            <person name="Ding S.J."/>
            <person name="Wang X.J."/>
            <person name="Zhu J.G."/>
            <person name="Ruan X.D."/>
            <person name="Zhao L."/>
            <person name="Wei J.T."/>
            <person name="Ye R.Z."/>
            <person name="Que T.C."/>
            <person name="Du C.H."/>
            <person name="Zhou Y.H."/>
            <person name="Cheng J.X."/>
            <person name="Dai P.F."/>
            <person name="Guo W.B."/>
            <person name="Han X.H."/>
            <person name="Huang E.J."/>
            <person name="Li L.F."/>
            <person name="Wei W."/>
            <person name="Gao Y.C."/>
            <person name="Liu J.Z."/>
            <person name="Shao H.Z."/>
            <person name="Wang X."/>
            <person name="Wang C.C."/>
            <person name="Yang T.C."/>
            <person name="Huo Q.B."/>
            <person name="Li W."/>
            <person name="Chen H.Y."/>
            <person name="Chen S.E."/>
            <person name="Zhou L.G."/>
            <person name="Ni X.B."/>
            <person name="Tian J.H."/>
            <person name="Sheng Y."/>
            <person name="Liu T."/>
            <person name="Pan Y.S."/>
            <person name="Xia L.Y."/>
            <person name="Li J."/>
            <person name="Zhao F."/>
            <person name="Cao W.C."/>
        </authorList>
    </citation>
    <scope>NUCLEOTIDE SEQUENCE</scope>
    <source>
        <strain evidence="2">Rmic-2018</strain>
    </source>
</reference>
<evidence type="ECO:0000313" key="3">
    <source>
        <dbReference type="Proteomes" id="UP000821866"/>
    </source>
</evidence>
<dbReference type="Proteomes" id="UP000821866">
    <property type="component" value="Chromosome 7"/>
</dbReference>
<feature type="region of interest" description="Disordered" evidence="1">
    <location>
        <begin position="59"/>
        <end position="161"/>
    </location>
</feature>
<dbReference type="EMBL" id="JABSTU010000009">
    <property type="protein sequence ID" value="KAH8021893.1"/>
    <property type="molecule type" value="Genomic_DNA"/>
</dbReference>
<dbReference type="AlphaFoldDB" id="A0A9J6DI57"/>
<feature type="compositionally biased region" description="Basic and acidic residues" evidence="1">
    <location>
        <begin position="96"/>
        <end position="111"/>
    </location>
</feature>
<feature type="compositionally biased region" description="Basic and acidic residues" evidence="1">
    <location>
        <begin position="127"/>
        <end position="138"/>
    </location>
</feature>
<reference evidence="2" key="2">
    <citation type="submission" date="2021-09" db="EMBL/GenBank/DDBJ databases">
        <authorList>
            <person name="Jia N."/>
            <person name="Wang J."/>
            <person name="Shi W."/>
            <person name="Du L."/>
            <person name="Sun Y."/>
            <person name="Zhan W."/>
            <person name="Jiang J."/>
            <person name="Wang Q."/>
            <person name="Zhang B."/>
            <person name="Ji P."/>
            <person name="Sakyi L.B."/>
            <person name="Cui X."/>
            <person name="Yuan T."/>
            <person name="Jiang B."/>
            <person name="Yang W."/>
            <person name="Lam T.T.-Y."/>
            <person name="Chang Q."/>
            <person name="Ding S."/>
            <person name="Wang X."/>
            <person name="Zhu J."/>
            <person name="Ruan X."/>
            <person name="Zhao L."/>
            <person name="Wei J."/>
            <person name="Que T."/>
            <person name="Du C."/>
            <person name="Cheng J."/>
            <person name="Dai P."/>
            <person name="Han X."/>
            <person name="Huang E."/>
            <person name="Gao Y."/>
            <person name="Liu J."/>
            <person name="Shao H."/>
            <person name="Ye R."/>
            <person name="Li L."/>
            <person name="Wei W."/>
            <person name="Wang X."/>
            <person name="Wang C."/>
            <person name="Huo Q."/>
            <person name="Li W."/>
            <person name="Guo W."/>
            <person name="Chen H."/>
            <person name="Chen S."/>
            <person name="Zhou L."/>
            <person name="Zhou L."/>
            <person name="Ni X."/>
            <person name="Tian J."/>
            <person name="Zhou Y."/>
            <person name="Sheng Y."/>
            <person name="Liu T."/>
            <person name="Pan Y."/>
            <person name="Xia L."/>
            <person name="Li J."/>
            <person name="Zhao F."/>
            <person name="Cao W."/>
        </authorList>
    </citation>
    <scope>NUCLEOTIDE SEQUENCE</scope>
    <source>
        <strain evidence="2">Rmic-2018</strain>
        <tissue evidence="2">Larvae</tissue>
    </source>
</reference>
<evidence type="ECO:0000256" key="1">
    <source>
        <dbReference type="SAM" id="MobiDB-lite"/>
    </source>
</evidence>
<keyword evidence="3" id="KW-1185">Reference proteome</keyword>
<sequence length="229" mass="24384">MANEIQSARHAKGLAYTCADGLVSQNLAVALSGVKTTPEPPPTSEKRREALSTAALQIRPVATEAPAADLTNSRKASDRYSQDTIEHVEPAAATGESRRYGESGGELEKKSVRVCHTGGSGCDEQPSSDRLEGGDIRSRGFRGVDGQTNKPRGENKKRRQHAVVIRGCYSSASNRPSSLSPPFVPSILFSRRAEKASSGRSEGARTYRSAEDDAGSTACVLVLVSRVRA</sequence>
<gene>
    <name evidence="2" type="ORF">HPB51_018742</name>
</gene>
<evidence type="ECO:0000313" key="2">
    <source>
        <dbReference type="EMBL" id="KAH8021893.1"/>
    </source>
</evidence>
<feature type="region of interest" description="Disordered" evidence="1">
    <location>
        <begin position="192"/>
        <end position="213"/>
    </location>
</feature>
<accession>A0A9J6DI57</accession>